<accession>A0ABD3JAZ0</accession>
<dbReference type="Pfam" id="PF03732">
    <property type="entry name" value="Retrotrans_gag"/>
    <property type="match status" value="1"/>
</dbReference>
<gene>
    <name evidence="2" type="ORF">ACJRO7_034024</name>
</gene>
<dbReference type="InterPro" id="IPR005162">
    <property type="entry name" value="Retrotrans_gag_dom"/>
</dbReference>
<protein>
    <recommendedName>
        <fullName evidence="1">Retrotransposon gag domain-containing protein</fullName>
    </recommendedName>
</protein>
<evidence type="ECO:0000259" key="1">
    <source>
        <dbReference type="Pfam" id="PF03732"/>
    </source>
</evidence>
<feature type="domain" description="Retrotransposon gag" evidence="1">
    <location>
        <begin position="49"/>
        <end position="145"/>
    </location>
</feature>
<proteinExistence type="predicted"/>
<comment type="caution">
    <text evidence="2">The sequence shown here is derived from an EMBL/GenBank/DDBJ whole genome shotgun (WGS) entry which is preliminary data.</text>
</comment>
<organism evidence="2 3">
    <name type="scientific">Eucalyptus globulus</name>
    <name type="common">Tasmanian blue gum</name>
    <dbReference type="NCBI Taxonomy" id="34317"/>
    <lineage>
        <taxon>Eukaryota</taxon>
        <taxon>Viridiplantae</taxon>
        <taxon>Streptophyta</taxon>
        <taxon>Embryophyta</taxon>
        <taxon>Tracheophyta</taxon>
        <taxon>Spermatophyta</taxon>
        <taxon>Magnoliopsida</taxon>
        <taxon>eudicotyledons</taxon>
        <taxon>Gunneridae</taxon>
        <taxon>Pentapetalae</taxon>
        <taxon>rosids</taxon>
        <taxon>malvids</taxon>
        <taxon>Myrtales</taxon>
        <taxon>Myrtaceae</taxon>
        <taxon>Myrtoideae</taxon>
        <taxon>Eucalypteae</taxon>
        <taxon>Eucalyptus</taxon>
    </lineage>
</organism>
<keyword evidence="3" id="KW-1185">Reference proteome</keyword>
<reference evidence="2 3" key="1">
    <citation type="submission" date="2024-11" db="EMBL/GenBank/DDBJ databases">
        <title>Chromosome-level genome assembly of Eucalyptus globulus Labill. provides insights into its genome evolution.</title>
        <authorList>
            <person name="Li X."/>
        </authorList>
    </citation>
    <scope>NUCLEOTIDE SEQUENCE [LARGE SCALE GENOMIC DNA]</scope>
    <source>
        <strain evidence="2">CL2024</strain>
        <tissue evidence="2">Fresh tender leaves</tissue>
    </source>
</reference>
<name>A0ABD3JAZ0_EUCGL</name>
<sequence length="156" mass="18253">MHKLVEQFLKLHPPKFTRAGDPESATLRIQELKKTFALLRCTEEENVVLAVYQLQGNASTWWRASRGRVFPEGVVLEWNAFVEVFNGKYFSDSAREQKMAEFQRLRQGLMSLDQCKVKFAKLLQYAPRLIKDPVNRARRFRDGLRLKLKDPLVPFN</sequence>
<dbReference type="Proteomes" id="UP001634007">
    <property type="component" value="Unassembled WGS sequence"/>
</dbReference>
<evidence type="ECO:0000313" key="3">
    <source>
        <dbReference type="Proteomes" id="UP001634007"/>
    </source>
</evidence>
<dbReference type="EMBL" id="JBJKBG010000009">
    <property type="protein sequence ID" value="KAL3721616.1"/>
    <property type="molecule type" value="Genomic_DNA"/>
</dbReference>
<evidence type="ECO:0000313" key="2">
    <source>
        <dbReference type="EMBL" id="KAL3721616.1"/>
    </source>
</evidence>
<dbReference type="AlphaFoldDB" id="A0ABD3JAZ0"/>